<keyword evidence="3" id="KW-0804">Transcription</keyword>
<evidence type="ECO:0000259" key="4">
    <source>
        <dbReference type="PROSITE" id="PS50043"/>
    </source>
</evidence>
<dbReference type="Gene3D" id="1.10.10.10">
    <property type="entry name" value="Winged helix-like DNA-binding domain superfamily/Winged helix DNA-binding domain"/>
    <property type="match status" value="1"/>
</dbReference>
<accession>A0ABW4I2L7</accession>
<keyword evidence="6" id="KW-1185">Reference proteome</keyword>
<dbReference type="Pfam" id="PF00196">
    <property type="entry name" value="GerE"/>
    <property type="match status" value="1"/>
</dbReference>
<name>A0ABW4I2L7_9SPHN</name>
<protein>
    <submittedName>
        <fullName evidence="5">LuxR C-terminal-related transcriptional regulator</fullName>
    </submittedName>
</protein>
<evidence type="ECO:0000256" key="1">
    <source>
        <dbReference type="ARBA" id="ARBA00023015"/>
    </source>
</evidence>
<dbReference type="PANTHER" id="PTHR44688:SF16">
    <property type="entry name" value="DNA-BINDING TRANSCRIPTIONAL ACTIVATOR DEVR_DOSR"/>
    <property type="match status" value="1"/>
</dbReference>
<dbReference type="CDD" id="cd06170">
    <property type="entry name" value="LuxR_C_like"/>
    <property type="match status" value="1"/>
</dbReference>
<dbReference type="SMART" id="SM00421">
    <property type="entry name" value="HTH_LUXR"/>
    <property type="match status" value="1"/>
</dbReference>
<evidence type="ECO:0000256" key="3">
    <source>
        <dbReference type="ARBA" id="ARBA00023163"/>
    </source>
</evidence>
<dbReference type="InterPro" id="IPR036388">
    <property type="entry name" value="WH-like_DNA-bd_sf"/>
</dbReference>
<dbReference type="PRINTS" id="PR00038">
    <property type="entry name" value="HTHLUXR"/>
</dbReference>
<dbReference type="InterPro" id="IPR000792">
    <property type="entry name" value="Tscrpt_reg_LuxR_C"/>
</dbReference>
<dbReference type="EMBL" id="JBHUDY010000001">
    <property type="protein sequence ID" value="MFD1611432.1"/>
    <property type="molecule type" value="Genomic_DNA"/>
</dbReference>
<proteinExistence type="predicted"/>
<organism evidence="5 6">
    <name type="scientific">Sphingomonas tabacisoli</name>
    <dbReference type="NCBI Taxonomy" id="2249466"/>
    <lineage>
        <taxon>Bacteria</taxon>
        <taxon>Pseudomonadati</taxon>
        <taxon>Pseudomonadota</taxon>
        <taxon>Alphaproteobacteria</taxon>
        <taxon>Sphingomonadales</taxon>
        <taxon>Sphingomonadaceae</taxon>
        <taxon>Sphingomonas</taxon>
    </lineage>
</organism>
<evidence type="ECO:0000313" key="6">
    <source>
        <dbReference type="Proteomes" id="UP001597115"/>
    </source>
</evidence>
<dbReference type="SUPFAM" id="SSF46894">
    <property type="entry name" value="C-terminal effector domain of the bipartite response regulators"/>
    <property type="match status" value="1"/>
</dbReference>
<evidence type="ECO:0000313" key="5">
    <source>
        <dbReference type="EMBL" id="MFD1611432.1"/>
    </source>
</evidence>
<comment type="caution">
    <text evidence="5">The sequence shown here is derived from an EMBL/GenBank/DDBJ whole genome shotgun (WGS) entry which is preliminary data.</text>
</comment>
<reference evidence="6" key="1">
    <citation type="journal article" date="2019" name="Int. J. Syst. Evol. Microbiol.">
        <title>The Global Catalogue of Microorganisms (GCM) 10K type strain sequencing project: providing services to taxonomists for standard genome sequencing and annotation.</title>
        <authorList>
            <consortium name="The Broad Institute Genomics Platform"/>
            <consortium name="The Broad Institute Genome Sequencing Center for Infectious Disease"/>
            <person name="Wu L."/>
            <person name="Ma J."/>
        </authorList>
    </citation>
    <scope>NUCLEOTIDE SEQUENCE [LARGE SCALE GENOMIC DNA]</scope>
    <source>
        <strain evidence="6">CGMCC 1.16275</strain>
    </source>
</reference>
<evidence type="ECO:0000256" key="2">
    <source>
        <dbReference type="ARBA" id="ARBA00023125"/>
    </source>
</evidence>
<gene>
    <name evidence="5" type="ORF">ACFSCW_06415</name>
</gene>
<keyword evidence="2" id="KW-0238">DNA-binding</keyword>
<dbReference type="InterPro" id="IPR016032">
    <property type="entry name" value="Sig_transdc_resp-reg_C-effctor"/>
</dbReference>
<sequence>MEIRELDAVRISTRQDIRSAATALKMAVEHRLGDFRIATCADLARADAMIDGDGQTLATTVFDWTDRANDRWWQLPRLALESPLAEACRYEGDTFWCNARGIRTLFPNPMMDRIDLSDFHHRSLAQAAIVVPVRMPFGVIGAVSMVPRDIRKLDLTEEFEQHGEALGVLCRSFLMSYARVVNQPTRLLSGSAALSKREVQCLRWAAVGKTDVEIGMIISRSRATIRFHIHNAAEKLNAVNRSQAVFKAAQLGYLSLAA</sequence>
<dbReference type="RefSeq" id="WP_380888026.1">
    <property type="nucleotide sequence ID" value="NZ_JBHUDY010000001.1"/>
</dbReference>
<feature type="domain" description="HTH luxR-type" evidence="4">
    <location>
        <begin position="187"/>
        <end position="252"/>
    </location>
</feature>
<keyword evidence="1" id="KW-0805">Transcription regulation</keyword>
<dbReference type="Proteomes" id="UP001597115">
    <property type="component" value="Unassembled WGS sequence"/>
</dbReference>
<dbReference type="PROSITE" id="PS50043">
    <property type="entry name" value="HTH_LUXR_2"/>
    <property type="match status" value="1"/>
</dbReference>
<dbReference type="PANTHER" id="PTHR44688">
    <property type="entry name" value="DNA-BINDING TRANSCRIPTIONAL ACTIVATOR DEVR_DOSR"/>
    <property type="match status" value="1"/>
</dbReference>